<dbReference type="InterPro" id="IPR050090">
    <property type="entry name" value="Tyrosine_recombinase_XerCD"/>
</dbReference>
<dbReference type="InterPro" id="IPR013762">
    <property type="entry name" value="Integrase-like_cat_sf"/>
</dbReference>
<dbReference type="Proteomes" id="UP000017247">
    <property type="component" value="Unassembled WGS sequence"/>
</dbReference>
<sequence length="412" mass="48204">MSITQIKTGKNKGKYRVRIQPTDNETGKTIPVPSKVTKTSSKREAKRLEEQMWVQYRVHKEMNLNVLDQPFAKALDNYVEEERGSGRWSSITTYDNWKYTVKLVSQYFGKKKVKDIKEKDMRSFARNYISTHKATVAPHSTLDRQLQNLRSYFATLKEYGVLKNPIPMKPLTKFFRRDEMSAPVKKYVFTNNEIDVLKDRIYRELGVTRISYWTTRIAILIALDTGMRPQEIQALKWSQITNDGKFKVFQINDSWSEKEKHLNGHLKSRPRGESRLTLPLSEPLLQLLEKFHHHQLELLKENKLANSNDWLMLNITDYNLCSLGYPITQKSMNDMLKQLSKKVGVNNQNLNVSMYTCRHTVATKLGNTPGMSYPWAASRLGHSLKMFMRTYVHVDEDRNEEMLNLFIEKNKL</sequence>
<dbReference type="InterPro" id="IPR011010">
    <property type="entry name" value="DNA_brk_join_enz"/>
</dbReference>
<feature type="domain" description="Tyr recombinase" evidence="5">
    <location>
        <begin position="184"/>
        <end position="404"/>
    </location>
</feature>
<dbReference type="GO" id="GO:0015074">
    <property type="term" value="P:DNA integration"/>
    <property type="evidence" value="ECO:0007669"/>
    <property type="project" value="InterPro"/>
</dbReference>
<dbReference type="HOGENOM" id="CLU_670477_0_0_9"/>
<evidence type="ECO:0000256" key="2">
    <source>
        <dbReference type="ARBA" id="ARBA00023125"/>
    </source>
</evidence>
<name>U6FAP4_LACHE</name>
<protein>
    <submittedName>
        <fullName evidence="6">Integrase</fullName>
    </submittedName>
</protein>
<evidence type="ECO:0000259" key="5">
    <source>
        <dbReference type="PROSITE" id="PS51898"/>
    </source>
</evidence>
<evidence type="ECO:0000256" key="4">
    <source>
        <dbReference type="SAM" id="MobiDB-lite"/>
    </source>
</evidence>
<reference evidence="6" key="1">
    <citation type="submission" date="2013-09" db="EMBL/GenBank/DDBJ databases">
        <title>Draft Genome Sequence of five Lactobacillus helveticus strains CIRM-BIA 101T, 103, 104, 951 and 953 isolated from milk product.</title>
        <authorList>
            <person name="Valence F."/>
            <person name="Chuat V."/>
            <person name="Ma L."/>
            <person name="Creno S."/>
            <person name="Falentin H."/>
            <person name="Lortal S."/>
            <person name="Bizet C."/>
            <person name="Clermont D."/>
            <person name="Loux V."/>
            <person name="Bouchier C."/>
            <person name="Cousin S."/>
        </authorList>
    </citation>
    <scope>NUCLEOTIDE SEQUENCE [LARGE SCALE GENOMIC DNA]</scope>
    <source>
        <strain evidence="6">CIRM-BIA 104</strain>
    </source>
</reference>
<dbReference type="PROSITE" id="PS51898">
    <property type="entry name" value="TYR_RECOMBINASE"/>
    <property type="match status" value="1"/>
</dbReference>
<keyword evidence="3" id="KW-0233">DNA recombination</keyword>
<dbReference type="InterPro" id="IPR002104">
    <property type="entry name" value="Integrase_catalytic"/>
</dbReference>
<dbReference type="PANTHER" id="PTHR30349:SF41">
    <property type="entry name" value="INTEGRASE_RECOMBINASE PROTEIN MJ0367-RELATED"/>
    <property type="match status" value="1"/>
</dbReference>
<dbReference type="GO" id="GO:0006310">
    <property type="term" value="P:DNA recombination"/>
    <property type="evidence" value="ECO:0007669"/>
    <property type="project" value="UniProtKB-KW"/>
</dbReference>
<feature type="region of interest" description="Disordered" evidence="4">
    <location>
        <begin position="23"/>
        <end position="43"/>
    </location>
</feature>
<comment type="caution">
    <text evidence="6">The sequence shown here is derived from an EMBL/GenBank/DDBJ whole genome shotgun (WGS) entry which is preliminary data.</text>
</comment>
<evidence type="ECO:0000256" key="3">
    <source>
        <dbReference type="ARBA" id="ARBA00023172"/>
    </source>
</evidence>
<dbReference type="Pfam" id="PF00589">
    <property type="entry name" value="Phage_integrase"/>
    <property type="match status" value="1"/>
</dbReference>
<dbReference type="PANTHER" id="PTHR30349">
    <property type="entry name" value="PHAGE INTEGRASE-RELATED"/>
    <property type="match status" value="1"/>
</dbReference>
<dbReference type="InterPro" id="IPR010998">
    <property type="entry name" value="Integrase_recombinase_N"/>
</dbReference>
<dbReference type="SUPFAM" id="SSF56349">
    <property type="entry name" value="DNA breaking-rejoining enzymes"/>
    <property type="match status" value="1"/>
</dbReference>
<dbReference type="EMBL" id="CBUL010000015">
    <property type="protein sequence ID" value="CDI59626.1"/>
    <property type="molecule type" value="Genomic_DNA"/>
</dbReference>
<dbReference type="Gene3D" id="1.10.150.130">
    <property type="match status" value="1"/>
</dbReference>
<organism evidence="6 7">
    <name type="scientific">Lactobacillus helveticus CIRM-BIA 104</name>
    <dbReference type="NCBI Taxonomy" id="1226333"/>
    <lineage>
        <taxon>Bacteria</taxon>
        <taxon>Bacillati</taxon>
        <taxon>Bacillota</taxon>
        <taxon>Bacilli</taxon>
        <taxon>Lactobacillales</taxon>
        <taxon>Lactobacillaceae</taxon>
        <taxon>Lactobacillus</taxon>
    </lineage>
</organism>
<dbReference type="GO" id="GO:0003677">
    <property type="term" value="F:DNA binding"/>
    <property type="evidence" value="ECO:0007669"/>
    <property type="project" value="UniProtKB-KW"/>
</dbReference>
<evidence type="ECO:0000256" key="1">
    <source>
        <dbReference type="ARBA" id="ARBA00008857"/>
    </source>
</evidence>
<dbReference type="RefSeq" id="WP_023191461.1">
    <property type="nucleotide sequence ID" value="NZ_HG530987.1"/>
</dbReference>
<dbReference type="AlphaFoldDB" id="U6FAP4"/>
<evidence type="ECO:0000313" key="6">
    <source>
        <dbReference type="EMBL" id="CDI59626.1"/>
    </source>
</evidence>
<dbReference type="Gene3D" id="1.10.443.10">
    <property type="entry name" value="Intergrase catalytic core"/>
    <property type="match status" value="1"/>
</dbReference>
<proteinExistence type="inferred from homology"/>
<evidence type="ECO:0000313" key="7">
    <source>
        <dbReference type="Proteomes" id="UP000017247"/>
    </source>
</evidence>
<accession>U6FAP4</accession>
<comment type="similarity">
    <text evidence="1">Belongs to the 'phage' integrase family.</text>
</comment>
<gene>
    <name evidence="6" type="ORF">LHCIRMBIA104_00216</name>
</gene>
<keyword evidence="2" id="KW-0238">DNA-binding</keyword>